<dbReference type="InterPro" id="IPR004217">
    <property type="entry name" value="Tim10-like"/>
</dbReference>
<dbReference type="PANTHER" id="PTHR13172">
    <property type="entry name" value="MITOCHONDRIAL IMPORT INNER MEMBRANE TRANSLOCASE SUBUNIT TIM9B"/>
    <property type="match status" value="1"/>
</dbReference>
<organism evidence="12 13">
    <name type="scientific">Phytophthora kernoviae</name>
    <dbReference type="NCBI Taxonomy" id="325452"/>
    <lineage>
        <taxon>Eukaryota</taxon>
        <taxon>Sar</taxon>
        <taxon>Stramenopiles</taxon>
        <taxon>Oomycota</taxon>
        <taxon>Peronosporomycetes</taxon>
        <taxon>Peronosporales</taxon>
        <taxon>Peronosporaceae</taxon>
        <taxon>Phytophthora</taxon>
    </lineage>
</organism>
<evidence type="ECO:0000256" key="9">
    <source>
        <dbReference type="SAM" id="MobiDB-lite"/>
    </source>
</evidence>
<dbReference type="InterPro" id="IPR035427">
    <property type="entry name" value="Tim10-like_dom_sf"/>
</dbReference>
<feature type="compositionally biased region" description="Acidic residues" evidence="9">
    <location>
        <begin position="228"/>
        <end position="240"/>
    </location>
</feature>
<keyword evidence="5" id="KW-0653">Protein transport</keyword>
<keyword evidence="2" id="KW-0813">Transport</keyword>
<feature type="region of interest" description="Disordered" evidence="9">
    <location>
        <begin position="279"/>
        <end position="323"/>
    </location>
</feature>
<dbReference type="Gene3D" id="1.10.287.810">
    <property type="entry name" value="Mitochondrial import inner membrane translocase subunit tim13 like domains"/>
    <property type="match status" value="1"/>
</dbReference>
<evidence type="ECO:0000313" key="12">
    <source>
        <dbReference type="EMBL" id="RLN69748.1"/>
    </source>
</evidence>
<comment type="caution">
    <text evidence="12">The sequence shown here is derived from an EMBL/GenBank/DDBJ whole genome shotgun (WGS) entry which is preliminary data.</text>
</comment>
<evidence type="ECO:0000256" key="7">
    <source>
        <dbReference type="ARBA" id="ARBA00023128"/>
    </source>
</evidence>
<evidence type="ECO:0000256" key="2">
    <source>
        <dbReference type="ARBA" id="ARBA00022448"/>
    </source>
</evidence>
<keyword evidence="6" id="KW-0811">Translocation</keyword>
<evidence type="ECO:0000313" key="14">
    <source>
        <dbReference type="Proteomes" id="UP000284657"/>
    </source>
</evidence>
<comment type="subcellular location">
    <subcellularLocation>
        <location evidence="1">Mitochondrion</location>
    </subcellularLocation>
</comment>
<feature type="domain" description="Tim10-like" evidence="10">
    <location>
        <begin position="15"/>
        <end position="74"/>
    </location>
</feature>
<evidence type="ECO:0000259" key="10">
    <source>
        <dbReference type="Pfam" id="PF02953"/>
    </source>
</evidence>
<gene>
    <name evidence="11" type="ORF">BBJ29_007881</name>
    <name evidence="12" type="ORF">BBP00_00000163</name>
</gene>
<keyword evidence="8" id="KW-1015">Disulfide bond</keyword>
<feature type="region of interest" description="Disordered" evidence="9">
    <location>
        <begin position="372"/>
        <end position="439"/>
    </location>
</feature>
<dbReference type="Pfam" id="PF02953">
    <property type="entry name" value="zf-Tim10_DDP"/>
    <property type="match status" value="1"/>
</dbReference>
<evidence type="ECO:0000256" key="6">
    <source>
        <dbReference type="ARBA" id="ARBA00023010"/>
    </source>
</evidence>
<dbReference type="Proteomes" id="UP000284657">
    <property type="component" value="Unassembled WGS sequence"/>
</dbReference>
<keyword evidence="3" id="KW-0479">Metal-binding</keyword>
<dbReference type="GO" id="GO:0005739">
    <property type="term" value="C:mitochondrion"/>
    <property type="evidence" value="ECO:0007669"/>
    <property type="project" value="UniProtKB-SubCell"/>
</dbReference>
<accession>A0A3F2S3S9</accession>
<protein>
    <recommendedName>
        <fullName evidence="10">Tim10-like domain-containing protein</fullName>
    </recommendedName>
</protein>
<proteinExistence type="predicted"/>
<sequence>MSQREFERKMEEHIEEMRVTQTIAYFSRTVELCFSDCVHAFRSKKLDDKEASCVNNCAEKFLRHTMRSSVRLQESYAEIMQQQQEQQQQQPNNPGTEEAALPAVAPHRATGYARRGDGFSVGETEGLLQLVRDRWQEGWDVIAQVHNQQYPGHNRTGPSLKRKFGKLYRARLDDPNTTHKVARLASLAKDVREEMRGRARTISSNRAVDADTLDEQHSFAEKEAHEPDVEEHEDREDVSETEPQVLETTHHRPLTEQIVSLDRDIRQSLAIEREIHQSMDQGSPLERETHQSQEQSVVLERQSLDETAPLEQEARGRDTEWEATDARSPLAAVRLRALRSRIELARDVSSNGAPDDELLRTVLLLLMDAQHQRDLEREEEREQRRKEEIRRREEEREERRRHEQERAEDRRRHEQYMQMMTTMLAKIAGSRLHGRDDEV</sequence>
<dbReference type="Proteomes" id="UP000277300">
    <property type="component" value="Unassembled WGS sequence"/>
</dbReference>
<dbReference type="GO" id="GO:0015031">
    <property type="term" value="P:protein transport"/>
    <property type="evidence" value="ECO:0007669"/>
    <property type="project" value="UniProtKB-KW"/>
</dbReference>
<dbReference type="SUPFAM" id="SSF144122">
    <property type="entry name" value="Tim10-like"/>
    <property type="match status" value="1"/>
</dbReference>
<dbReference type="InterPro" id="IPR050673">
    <property type="entry name" value="Mito_inner_translocase_sub"/>
</dbReference>
<feature type="compositionally biased region" description="Basic and acidic residues" evidence="9">
    <location>
        <begin position="372"/>
        <end position="415"/>
    </location>
</feature>
<evidence type="ECO:0000256" key="5">
    <source>
        <dbReference type="ARBA" id="ARBA00022927"/>
    </source>
</evidence>
<evidence type="ECO:0000313" key="11">
    <source>
        <dbReference type="EMBL" id="RLN49634.1"/>
    </source>
</evidence>
<evidence type="ECO:0000256" key="1">
    <source>
        <dbReference type="ARBA" id="ARBA00004173"/>
    </source>
</evidence>
<evidence type="ECO:0000313" key="13">
    <source>
        <dbReference type="Proteomes" id="UP000277300"/>
    </source>
</evidence>
<dbReference type="AlphaFoldDB" id="A0A3F2S3S9"/>
<dbReference type="EMBL" id="MBAD02002121">
    <property type="protein sequence ID" value="RLN49634.1"/>
    <property type="molecule type" value="Genomic_DNA"/>
</dbReference>
<evidence type="ECO:0000256" key="3">
    <source>
        <dbReference type="ARBA" id="ARBA00022723"/>
    </source>
</evidence>
<evidence type="ECO:0000256" key="4">
    <source>
        <dbReference type="ARBA" id="ARBA00022833"/>
    </source>
</evidence>
<dbReference type="GO" id="GO:0046872">
    <property type="term" value="F:metal ion binding"/>
    <property type="evidence" value="ECO:0007669"/>
    <property type="project" value="UniProtKB-KW"/>
</dbReference>
<keyword evidence="4" id="KW-0862">Zinc</keyword>
<dbReference type="EMBL" id="MBDO02000002">
    <property type="protein sequence ID" value="RLN69748.1"/>
    <property type="molecule type" value="Genomic_DNA"/>
</dbReference>
<keyword evidence="7" id="KW-0496">Mitochondrion</keyword>
<feature type="region of interest" description="Disordered" evidence="9">
    <location>
        <begin position="219"/>
        <end position="247"/>
    </location>
</feature>
<dbReference type="OrthoDB" id="1551503at2759"/>
<evidence type="ECO:0000256" key="8">
    <source>
        <dbReference type="ARBA" id="ARBA00023157"/>
    </source>
</evidence>
<name>A0A3F2S3S9_9STRA</name>
<reference evidence="13 14" key="1">
    <citation type="submission" date="2018-07" db="EMBL/GenBank/DDBJ databases">
        <title>Genome sequencing of oomycete isolates from Chile give support for New Zealand origin for Phytophthora kernoviae and make available the first Nothophytophthora sp. genome.</title>
        <authorList>
            <person name="Studholme D.J."/>
            <person name="Sanfuentes E."/>
            <person name="Panda P."/>
            <person name="Hill R."/>
            <person name="Sambles C."/>
            <person name="Grant M."/>
            <person name="Williams N.M."/>
            <person name="Mcdougal R.L."/>
        </authorList>
    </citation>
    <scope>NUCLEOTIDE SEQUENCE [LARGE SCALE GENOMIC DNA]</scope>
    <source>
        <strain evidence="12">Chile6</strain>
        <strain evidence="11">Chile7</strain>
    </source>
</reference>